<sequence length="524" mass="55823">MQRAGVKTIFSLSGNQIMPIYDACIDAGIRIVHVRHEAAAVYMADAWAQLTGEIGVALVTAAPGITNCLSPVFSARLAESPILLLSGDSPLSQDGMGAFQELDQIEVTKKLVKKSLRLASAQDIDQDMTSAISLALSGRPGPVHIAMPFDLLQEDVDISKAKRGQVPARVSTSLSAADAQQIKERIAKAERPLVLVGPMNNASRAPDLVKNASNVLQAPIIAMESPRGLRDPSLGHFPQVLKKADLVVLVGKTLDFTLNFGRSAGMNPGADIVVIDPDETMIDRAKQLLGTRLFKHALADSDAALRELSNYTYPGKRDAWLEEVDGAISNRTLKSPSDENTANPGPKAICQAVQKILDEAADPILISDGGEFGQWAQAFCRAPTRIINGLSGAIGGALCYAIAASIARPNATIIAMMGDGTVGFHSTEFETAARENAKFIAVVGNDSRWNAEYMIQLREYGPDRLYGCTLNDSARYDLLASALGAQGAYAEQADQLDEVLSKAAKHSGATCINIRMEGQAAPAF</sequence>
<dbReference type="CDD" id="cd07035">
    <property type="entry name" value="TPP_PYR_POX_like"/>
    <property type="match status" value="1"/>
</dbReference>
<keyword evidence="3 4" id="KW-0786">Thiamine pyrophosphate</keyword>
<dbReference type="InterPro" id="IPR012001">
    <property type="entry name" value="Thiamin_PyroP_enz_TPP-bd_dom"/>
</dbReference>
<evidence type="ECO:0000256" key="3">
    <source>
        <dbReference type="ARBA" id="ARBA00023052"/>
    </source>
</evidence>
<dbReference type="InterPro" id="IPR045229">
    <property type="entry name" value="TPP_enz"/>
</dbReference>
<evidence type="ECO:0000313" key="9">
    <source>
        <dbReference type="Proteomes" id="UP000005267"/>
    </source>
</evidence>
<dbReference type="GO" id="GO:0030976">
    <property type="term" value="F:thiamine pyrophosphate binding"/>
    <property type="evidence" value="ECO:0007669"/>
    <property type="project" value="InterPro"/>
</dbReference>
<feature type="domain" description="Thiamine pyrophosphate enzyme TPP-binding" evidence="6">
    <location>
        <begin position="368"/>
        <end position="514"/>
    </location>
</feature>
<dbReference type="GO" id="GO:0009099">
    <property type="term" value="P:L-valine biosynthetic process"/>
    <property type="evidence" value="ECO:0007669"/>
    <property type="project" value="TreeGrafter"/>
</dbReference>
<dbReference type="SUPFAM" id="SSF52467">
    <property type="entry name" value="DHS-like NAD/FAD-binding domain"/>
    <property type="match status" value="1"/>
</dbReference>
<dbReference type="Pfam" id="PF02775">
    <property type="entry name" value="TPP_enzyme_C"/>
    <property type="match status" value="1"/>
</dbReference>
<dbReference type="FunFam" id="3.40.50.970:FF:000007">
    <property type="entry name" value="Acetolactate synthase"/>
    <property type="match status" value="1"/>
</dbReference>
<dbReference type="Pfam" id="PF00205">
    <property type="entry name" value="TPP_enzyme_M"/>
    <property type="match status" value="1"/>
</dbReference>
<feature type="domain" description="Thiamine pyrophosphate enzyme N-terminal TPP-binding" evidence="7">
    <location>
        <begin position="2"/>
        <end position="106"/>
    </location>
</feature>
<reference evidence="8 9" key="1">
    <citation type="journal article" date="2011" name="J. Bacteriol.">
        <title>Whole-genome shotgun sequencing of the sulfur-oxidizing chemoautotroph Tetrathiobacter kashmirensis.</title>
        <authorList>
            <person name="Ghosh W."/>
            <person name="George A."/>
            <person name="Agarwal A."/>
            <person name="Raj P."/>
            <person name="Alam M."/>
            <person name="Pyne P."/>
            <person name="Das Gupta S.K."/>
        </authorList>
    </citation>
    <scope>NUCLEOTIDE SEQUENCE [LARGE SCALE GENOMIC DNA]</scope>
    <source>
        <strain evidence="8 9">WT001</strain>
    </source>
</reference>
<dbReference type="AlphaFoldDB" id="I3UAX9"/>
<comment type="similarity">
    <text evidence="2 4">Belongs to the TPP enzyme family.</text>
</comment>
<comment type="cofactor">
    <cofactor evidence="1">
        <name>thiamine diphosphate</name>
        <dbReference type="ChEBI" id="CHEBI:58937"/>
    </cofactor>
</comment>
<evidence type="ECO:0000313" key="8">
    <source>
        <dbReference type="EMBL" id="AFK62167.1"/>
    </source>
</evidence>
<dbReference type="GO" id="GO:0005948">
    <property type="term" value="C:acetolactate synthase complex"/>
    <property type="evidence" value="ECO:0007669"/>
    <property type="project" value="TreeGrafter"/>
</dbReference>
<dbReference type="InterPro" id="IPR029061">
    <property type="entry name" value="THDP-binding"/>
</dbReference>
<dbReference type="SUPFAM" id="SSF52518">
    <property type="entry name" value="Thiamin diphosphate-binding fold (THDP-binding)"/>
    <property type="match status" value="2"/>
</dbReference>
<dbReference type="STRING" id="1036672.TKWG_09205"/>
<dbReference type="PANTHER" id="PTHR18968:SF166">
    <property type="entry name" value="2-HYDROXYACYL-COA LYASE 2"/>
    <property type="match status" value="1"/>
</dbReference>
<dbReference type="Pfam" id="PF02776">
    <property type="entry name" value="TPP_enzyme_N"/>
    <property type="match status" value="1"/>
</dbReference>
<evidence type="ECO:0000256" key="1">
    <source>
        <dbReference type="ARBA" id="ARBA00001964"/>
    </source>
</evidence>
<dbReference type="GO" id="GO:0003984">
    <property type="term" value="F:acetolactate synthase activity"/>
    <property type="evidence" value="ECO:0007669"/>
    <property type="project" value="TreeGrafter"/>
</dbReference>
<evidence type="ECO:0000256" key="4">
    <source>
        <dbReference type="RuleBase" id="RU362132"/>
    </source>
</evidence>
<dbReference type="InterPro" id="IPR029035">
    <property type="entry name" value="DHS-like_NAD/FAD-binding_dom"/>
</dbReference>
<proteinExistence type="inferred from homology"/>
<keyword evidence="9" id="KW-1185">Reference proteome</keyword>
<dbReference type="GO" id="GO:0000287">
    <property type="term" value="F:magnesium ion binding"/>
    <property type="evidence" value="ECO:0007669"/>
    <property type="project" value="InterPro"/>
</dbReference>
<evidence type="ECO:0000259" key="7">
    <source>
        <dbReference type="Pfam" id="PF02776"/>
    </source>
</evidence>
<dbReference type="InterPro" id="IPR011766">
    <property type="entry name" value="TPP_enzyme_TPP-bd"/>
</dbReference>
<evidence type="ECO:0000259" key="5">
    <source>
        <dbReference type="Pfam" id="PF00205"/>
    </source>
</evidence>
<evidence type="ECO:0000259" key="6">
    <source>
        <dbReference type="Pfam" id="PF02775"/>
    </source>
</evidence>
<dbReference type="KEGG" id="aka:TKWG_09205"/>
<organism evidence="8 9">
    <name type="scientific">Advenella kashmirensis (strain DSM 17095 / LMG 22695 / WT001)</name>
    <name type="common">Tetrathiobacter kashmirensis</name>
    <dbReference type="NCBI Taxonomy" id="1036672"/>
    <lineage>
        <taxon>Bacteria</taxon>
        <taxon>Pseudomonadati</taxon>
        <taxon>Pseudomonadota</taxon>
        <taxon>Betaproteobacteria</taxon>
        <taxon>Burkholderiales</taxon>
        <taxon>Alcaligenaceae</taxon>
    </lineage>
</organism>
<dbReference type="InterPro" id="IPR012000">
    <property type="entry name" value="Thiamin_PyroP_enz_cen_dom"/>
</dbReference>
<dbReference type="HOGENOM" id="CLU_013748_3_3_4"/>
<dbReference type="GO" id="GO:0050660">
    <property type="term" value="F:flavin adenine dinucleotide binding"/>
    <property type="evidence" value="ECO:0007669"/>
    <property type="project" value="TreeGrafter"/>
</dbReference>
<dbReference type="Gene3D" id="3.40.50.970">
    <property type="match status" value="2"/>
</dbReference>
<name>I3UAX9_ADVKW</name>
<protein>
    <submittedName>
        <fullName evidence="8">Acetolactate synthase large subunit IlvG</fullName>
    </submittedName>
</protein>
<gene>
    <name evidence="8" type="ordered locus">TKWG_09205</name>
</gene>
<accession>I3UAX9</accession>
<dbReference type="EMBL" id="CP003555">
    <property type="protein sequence ID" value="AFK62167.1"/>
    <property type="molecule type" value="Genomic_DNA"/>
</dbReference>
<reference evidence="9" key="2">
    <citation type="journal article" date="2013" name="PLoS ONE">
        <title>Genome implosion elicits host-confinement in Alcaligenaceae: evidence from the comparative genomics of Tetrathiobacter kashmirensis, a pathogen in the making.</title>
        <authorList>
            <person name="Ghosh W."/>
            <person name="Alam M."/>
            <person name="Roy C."/>
            <person name="Pyne P."/>
            <person name="George A."/>
            <person name="Chakraborty R."/>
            <person name="Majumder S."/>
            <person name="Agarwal A."/>
            <person name="Chakraborty S."/>
            <person name="Majumdar S."/>
            <person name="Gupta S.K."/>
        </authorList>
    </citation>
    <scope>NUCLEOTIDE SEQUENCE [LARGE SCALE GENOMIC DNA]</scope>
    <source>
        <strain evidence="9">WT001</strain>
    </source>
</reference>
<dbReference type="PANTHER" id="PTHR18968">
    <property type="entry name" value="THIAMINE PYROPHOSPHATE ENZYMES"/>
    <property type="match status" value="1"/>
</dbReference>
<feature type="domain" description="Thiamine pyrophosphate enzyme central" evidence="5">
    <location>
        <begin position="180"/>
        <end position="287"/>
    </location>
</feature>
<dbReference type="Proteomes" id="UP000005267">
    <property type="component" value="Chromosome"/>
</dbReference>
<evidence type="ECO:0000256" key="2">
    <source>
        <dbReference type="ARBA" id="ARBA00007812"/>
    </source>
</evidence>
<dbReference type="Gene3D" id="3.40.50.1220">
    <property type="entry name" value="TPP-binding domain"/>
    <property type="match status" value="1"/>
</dbReference>
<dbReference type="GO" id="GO:0009097">
    <property type="term" value="P:isoleucine biosynthetic process"/>
    <property type="evidence" value="ECO:0007669"/>
    <property type="project" value="TreeGrafter"/>
</dbReference>